<feature type="domain" description="SIS" evidence="2">
    <location>
        <begin position="29"/>
        <end position="172"/>
    </location>
</feature>
<dbReference type="PANTHER" id="PTHR43443">
    <property type="entry name" value="3-HEXULOSE-6-PHOSPHATE ISOMERASE"/>
    <property type="match status" value="1"/>
</dbReference>
<name>A0ABY5SC85_9BACL</name>
<evidence type="ECO:0000259" key="2">
    <source>
        <dbReference type="PROSITE" id="PS51464"/>
    </source>
</evidence>
<dbReference type="SUPFAM" id="SSF53697">
    <property type="entry name" value="SIS domain"/>
    <property type="match status" value="1"/>
</dbReference>
<gene>
    <name evidence="3" type="primary">hxlB</name>
    <name evidence="3" type="ORF">L1F29_07040</name>
</gene>
<evidence type="ECO:0000256" key="1">
    <source>
        <dbReference type="ARBA" id="ARBA00009235"/>
    </source>
</evidence>
<proteinExistence type="inferred from homology"/>
<dbReference type="RefSeq" id="WP_258387631.1">
    <property type="nucleotide sequence ID" value="NZ_CP091430.1"/>
</dbReference>
<evidence type="ECO:0000313" key="4">
    <source>
        <dbReference type="Proteomes" id="UP001057877"/>
    </source>
</evidence>
<dbReference type="Pfam" id="PF01380">
    <property type="entry name" value="SIS"/>
    <property type="match status" value="1"/>
</dbReference>
<dbReference type="EMBL" id="CP091430">
    <property type="protein sequence ID" value="UVI31569.1"/>
    <property type="molecule type" value="Genomic_DNA"/>
</dbReference>
<dbReference type="Proteomes" id="UP001057877">
    <property type="component" value="Chromosome"/>
</dbReference>
<sequence>MSAAQYTRGILDEVTRTVSSVSEDEIEQFLHHLLEAKRIFVAGAGRSGLMMRSFAMRMMHLGLQAYVVGESVTPGIQEGDLLIIGSGSGETNSLVGMAEKAKRLGALVAAITVKPESTIGRLSDAVLHVPASPKESANGGSTSIQPMGSLFEQSILILCDAIILRAMERQGIDAASMFGRHANLE</sequence>
<dbReference type="CDD" id="cd05005">
    <property type="entry name" value="SIS_PHI"/>
    <property type="match status" value="1"/>
</dbReference>
<dbReference type="PROSITE" id="PS51464">
    <property type="entry name" value="SIS"/>
    <property type="match status" value="1"/>
</dbReference>
<dbReference type="PANTHER" id="PTHR43443:SF1">
    <property type="entry name" value="3-HEXULOSE-6-PHOSPHATE ISOMERASE"/>
    <property type="match status" value="1"/>
</dbReference>
<keyword evidence="4" id="KW-1185">Reference proteome</keyword>
<accession>A0ABY5SC85</accession>
<evidence type="ECO:0000313" key="3">
    <source>
        <dbReference type="EMBL" id="UVI31569.1"/>
    </source>
</evidence>
<protein>
    <submittedName>
        <fullName evidence="3">6-phospho-3-hexuloisomerase</fullName>
    </submittedName>
</protein>
<comment type="similarity">
    <text evidence="1">Belongs to the SIS family. PHI subfamily.</text>
</comment>
<organism evidence="3 4">
    <name type="scientific">Paenibacillus spongiae</name>
    <dbReference type="NCBI Taxonomy" id="2909671"/>
    <lineage>
        <taxon>Bacteria</taxon>
        <taxon>Bacillati</taxon>
        <taxon>Bacillota</taxon>
        <taxon>Bacilli</taxon>
        <taxon>Bacillales</taxon>
        <taxon>Paenibacillaceae</taxon>
        <taxon>Paenibacillus</taxon>
    </lineage>
</organism>
<reference evidence="3" key="1">
    <citation type="submission" date="2022-01" db="EMBL/GenBank/DDBJ databases">
        <title>Paenibacillus spongiae sp. nov., isolated from marine sponge.</title>
        <authorList>
            <person name="Li Z."/>
            <person name="Zhang M."/>
        </authorList>
    </citation>
    <scope>NUCLEOTIDE SEQUENCE</scope>
    <source>
        <strain evidence="3">PHS-Z3</strain>
    </source>
</reference>
<dbReference type="Gene3D" id="3.40.50.10490">
    <property type="entry name" value="Glucose-6-phosphate isomerase like protein, domain 1"/>
    <property type="match status" value="1"/>
</dbReference>
<dbReference type="InterPro" id="IPR001347">
    <property type="entry name" value="SIS_dom"/>
</dbReference>
<dbReference type="InterPro" id="IPR046348">
    <property type="entry name" value="SIS_dom_sf"/>
</dbReference>
<dbReference type="NCBIfam" id="TIGR03127">
    <property type="entry name" value="RuMP_HxlB"/>
    <property type="match status" value="1"/>
</dbReference>
<dbReference type="InterPro" id="IPR017552">
    <property type="entry name" value="PHI/rmpB"/>
</dbReference>